<dbReference type="KEGG" id="dpp:DICPUDRAFT_82472"/>
<dbReference type="RefSeq" id="XP_003291819.1">
    <property type="nucleotide sequence ID" value="XM_003291771.1"/>
</dbReference>
<dbReference type="VEuPathDB" id="AmoebaDB:DICPUDRAFT_82472"/>
<dbReference type="GeneID" id="10505562"/>
<organism evidence="1 2">
    <name type="scientific">Dictyostelium purpureum</name>
    <name type="common">Slime mold</name>
    <dbReference type="NCBI Taxonomy" id="5786"/>
    <lineage>
        <taxon>Eukaryota</taxon>
        <taxon>Amoebozoa</taxon>
        <taxon>Evosea</taxon>
        <taxon>Eumycetozoa</taxon>
        <taxon>Dictyostelia</taxon>
        <taxon>Dictyosteliales</taxon>
        <taxon>Dictyosteliaceae</taxon>
        <taxon>Dictyostelium</taxon>
    </lineage>
</organism>
<reference evidence="2" key="1">
    <citation type="journal article" date="2011" name="Genome Biol.">
        <title>Comparative genomics of the social amoebae Dictyostelium discoideum and Dictyostelium purpureum.</title>
        <authorList>
            <consortium name="US DOE Joint Genome Institute (JGI-PGF)"/>
            <person name="Sucgang R."/>
            <person name="Kuo A."/>
            <person name="Tian X."/>
            <person name="Salerno W."/>
            <person name="Parikh A."/>
            <person name="Feasley C.L."/>
            <person name="Dalin E."/>
            <person name="Tu H."/>
            <person name="Huang E."/>
            <person name="Barry K."/>
            <person name="Lindquist E."/>
            <person name="Shapiro H."/>
            <person name="Bruce D."/>
            <person name="Schmutz J."/>
            <person name="Salamov A."/>
            <person name="Fey P."/>
            <person name="Gaudet P."/>
            <person name="Anjard C."/>
            <person name="Babu M.M."/>
            <person name="Basu S."/>
            <person name="Bushmanova Y."/>
            <person name="van der Wel H."/>
            <person name="Katoh-Kurasawa M."/>
            <person name="Dinh C."/>
            <person name="Coutinho P.M."/>
            <person name="Saito T."/>
            <person name="Elias M."/>
            <person name="Schaap P."/>
            <person name="Kay R.R."/>
            <person name="Henrissat B."/>
            <person name="Eichinger L."/>
            <person name="Rivero F."/>
            <person name="Putnam N.H."/>
            <person name="West C.M."/>
            <person name="Loomis W.F."/>
            <person name="Chisholm R.L."/>
            <person name="Shaulsky G."/>
            <person name="Strassmann J.E."/>
            <person name="Queller D.C."/>
            <person name="Kuspa A."/>
            <person name="Grigoriev I.V."/>
        </authorList>
    </citation>
    <scope>NUCLEOTIDE SEQUENCE [LARGE SCALE GENOMIC DNA]</scope>
    <source>
        <strain evidence="2">QSDP1</strain>
    </source>
</reference>
<sequence>MSIKTNSCTPITITYDDFYNNLYDEFLCGLEEASLYGVDLVTMPREVHQKFKRSDLIYLLMENGHFHVVLKNNFKIQVKYKDFIFTYRKCQLKPLFYYPILLLFAMKKLNLYKVRWDLIERFYYFMDISLLKNIELPTNRGNCIYRKIVNNGKLVKKDYEELMDDVYLECVYLILKGDDESEHADESEEESDI</sequence>
<gene>
    <name evidence="1" type="ORF">DICPUDRAFT_82472</name>
</gene>
<dbReference type="InParanoid" id="F0ZWM0"/>
<dbReference type="EMBL" id="GL871239">
    <property type="protein sequence ID" value="EGC31653.1"/>
    <property type="molecule type" value="Genomic_DNA"/>
</dbReference>
<proteinExistence type="predicted"/>
<dbReference type="AlphaFoldDB" id="F0ZWM0"/>
<dbReference type="Proteomes" id="UP000001064">
    <property type="component" value="Unassembled WGS sequence"/>
</dbReference>
<protein>
    <submittedName>
        <fullName evidence="1">Uncharacterized protein</fullName>
    </submittedName>
</protein>
<name>F0ZWM0_DICPU</name>
<evidence type="ECO:0000313" key="1">
    <source>
        <dbReference type="EMBL" id="EGC31653.1"/>
    </source>
</evidence>
<accession>F0ZWM0</accession>
<evidence type="ECO:0000313" key="2">
    <source>
        <dbReference type="Proteomes" id="UP000001064"/>
    </source>
</evidence>
<keyword evidence="2" id="KW-1185">Reference proteome</keyword>